<evidence type="ECO:0000259" key="10">
    <source>
        <dbReference type="Pfam" id="PF08167"/>
    </source>
</evidence>
<evidence type="ECO:0000256" key="9">
    <source>
        <dbReference type="SAM" id="MobiDB-lite"/>
    </source>
</evidence>
<evidence type="ECO:0000256" key="4">
    <source>
        <dbReference type="ARBA" id="ARBA00011141"/>
    </source>
</evidence>
<dbReference type="GeneID" id="92209184"/>
<dbReference type="EMBL" id="OZ022409">
    <property type="protein sequence ID" value="CAK9439888.1"/>
    <property type="molecule type" value="Genomic_DNA"/>
</dbReference>
<dbReference type="PANTHER" id="PTHR34105:SF1">
    <property type="entry name" value="PROLINE-, GLUTAMIC ACID- AND LEUCINE-RICH PROTEIN 1"/>
    <property type="match status" value="1"/>
</dbReference>
<name>A0ABP0ZNN7_9ASCO</name>
<evidence type="ECO:0000313" key="12">
    <source>
        <dbReference type="Proteomes" id="UP001497383"/>
    </source>
</evidence>
<feature type="region of interest" description="Disordered" evidence="9">
    <location>
        <begin position="638"/>
        <end position="670"/>
    </location>
</feature>
<dbReference type="PANTHER" id="PTHR34105">
    <property type="entry name" value="PROLINE-, GLUTAMIC ACID- AND LEUCINE-RICH PROTEIN 1"/>
    <property type="match status" value="1"/>
</dbReference>
<evidence type="ECO:0000256" key="1">
    <source>
        <dbReference type="ARBA" id="ARBA00003770"/>
    </source>
</evidence>
<feature type="compositionally biased region" description="Basic and acidic residues" evidence="9">
    <location>
        <begin position="638"/>
        <end position="652"/>
    </location>
</feature>
<dbReference type="InterPro" id="IPR012583">
    <property type="entry name" value="RIX1_N"/>
</dbReference>
<comment type="similarity">
    <text evidence="3">Belongs to the RIX1/PELP1 family.</text>
</comment>
<organism evidence="11 12">
    <name type="scientific">Lodderomyces beijingensis</name>
    <dbReference type="NCBI Taxonomy" id="1775926"/>
    <lineage>
        <taxon>Eukaryota</taxon>
        <taxon>Fungi</taxon>
        <taxon>Dikarya</taxon>
        <taxon>Ascomycota</taxon>
        <taxon>Saccharomycotina</taxon>
        <taxon>Pichiomycetes</taxon>
        <taxon>Debaryomycetaceae</taxon>
        <taxon>Candida/Lodderomyces clade</taxon>
        <taxon>Lodderomyces</taxon>
    </lineage>
</organism>
<dbReference type="InterPro" id="IPR016024">
    <property type="entry name" value="ARM-type_fold"/>
</dbReference>
<keyword evidence="6" id="KW-0690">Ribosome biogenesis</keyword>
<dbReference type="CDD" id="cd22265">
    <property type="entry name" value="UDM1_RNF168"/>
    <property type="match status" value="1"/>
</dbReference>
<feature type="domain" description="Pre-rRNA-processing protein RIX1 N-terminal" evidence="10">
    <location>
        <begin position="4"/>
        <end position="180"/>
    </location>
</feature>
<comment type="subunit">
    <text evidence="4">Component of the RIX1 complex, composed of IPI1, RIX1/IPI2 and IPI3 in a 1:2:2 stoichiometry. The complex interacts (via RIX1) with MDN1 (via its hexameric AAA ATPase ring) and the pre-60S ribosome particles.</text>
</comment>
<comment type="subcellular location">
    <subcellularLocation>
        <location evidence="2">Nucleus</location>
    </subcellularLocation>
</comment>
<protein>
    <recommendedName>
        <fullName evidence="5">Pre-rRNA-processing protein RIX1</fullName>
    </recommendedName>
</protein>
<feature type="region of interest" description="Disordered" evidence="9">
    <location>
        <begin position="449"/>
        <end position="480"/>
    </location>
</feature>
<proteinExistence type="inferred from homology"/>
<dbReference type="Proteomes" id="UP001497383">
    <property type="component" value="Chromosome 5"/>
</dbReference>
<feature type="region of interest" description="Disordered" evidence="9">
    <location>
        <begin position="697"/>
        <end position="757"/>
    </location>
</feature>
<dbReference type="SUPFAM" id="SSF48371">
    <property type="entry name" value="ARM repeat"/>
    <property type="match status" value="1"/>
</dbReference>
<feature type="compositionally biased region" description="Acidic residues" evidence="9">
    <location>
        <begin position="727"/>
        <end position="757"/>
    </location>
</feature>
<keyword evidence="12" id="KW-1185">Reference proteome</keyword>
<dbReference type="Pfam" id="PF08167">
    <property type="entry name" value="RIX1"/>
    <property type="match status" value="1"/>
</dbReference>
<evidence type="ECO:0000256" key="5">
    <source>
        <dbReference type="ARBA" id="ARBA00021502"/>
    </source>
</evidence>
<evidence type="ECO:0000256" key="2">
    <source>
        <dbReference type="ARBA" id="ARBA00004123"/>
    </source>
</evidence>
<comment type="function">
    <text evidence="1">Component of the RIX1 complex required for processing of ITS2 sequences from 35S pre-rRNA and the nucleoplasmic transit of the pre-60S ribosomal subunits. Regulates pre-60S association of the critical remodeling factor MDN1.</text>
</comment>
<keyword evidence="7" id="KW-0698">rRNA processing</keyword>
<feature type="compositionally biased region" description="Basic and acidic residues" evidence="9">
    <location>
        <begin position="697"/>
        <end position="707"/>
    </location>
</feature>
<evidence type="ECO:0000256" key="8">
    <source>
        <dbReference type="ARBA" id="ARBA00023242"/>
    </source>
</evidence>
<evidence type="ECO:0000256" key="7">
    <source>
        <dbReference type="ARBA" id="ARBA00022552"/>
    </source>
</evidence>
<accession>A0ABP0ZNN7</accession>
<keyword evidence="8" id="KW-0539">Nucleus</keyword>
<evidence type="ECO:0000256" key="3">
    <source>
        <dbReference type="ARBA" id="ARBA00010511"/>
    </source>
</evidence>
<evidence type="ECO:0000256" key="6">
    <source>
        <dbReference type="ARBA" id="ARBA00022517"/>
    </source>
</evidence>
<reference evidence="11 12" key="1">
    <citation type="submission" date="2024-03" db="EMBL/GenBank/DDBJ databases">
        <authorList>
            <person name="Brejova B."/>
        </authorList>
    </citation>
    <scope>NUCLEOTIDE SEQUENCE [LARGE SCALE GENOMIC DNA]</scope>
    <source>
        <strain evidence="11 12">CBS 14171</strain>
    </source>
</reference>
<sequence>MSISIVIDQLKAPPRPSIIPTLYLLQTSKSQISTLSKSQLQHLTSRTLQLVRSPDTYTRWYGLNVMSVLVSNYVILANDGANFMTQLMAILENYNSTIDIVILRQTIECLMVMMREVRDKPTLTREILTPKLGAVIALLTELVQFDATLCISSLFEILSHHPTTFRPHANKFRAKLVGLVRDGFGEFPSDLKMCVGRSLAMLPVIEKNEPEAKWGADVRGLIGEICGLVNVYAEFLNFRDDSSLAGLIAKLPQGKKSNNKDNDGGDQQVIFDPLDIDLNRLESVFGLSDRVECLMELLSCFLTTGGVSRCKVPLGSVLVLCELIFSINTRFLSFKSDVRDSEVRQVVQATLNRNYIAAYKLMNSLLSFRGALVPHLGQILNMMEFIIPMVQNKKINSEAVKRYDEVYVELISCVSNYLDLVGVVSDQASILPFVDVALILIEPRNLEASSQPQDQQQQLTGGNTDSTGKKHAKKRKNQSAAPLSDILSHQHLFQSSVPQQSLTVVESFLNRVIRKAPLPSNQHYKILKFIIRECIQYKNSSLEHSVPKQLRELLVGAVLNPGYGNNNILPIVSSILGHDETVSVFNNPRLPALPQYRSDAVDEDFLVEEEEREEGDGGEVTREVSAKELAIQKLLKEQQAEKERAERERQAEAEANARVGTDADADEGKETKVDYNFSIKRPLEEETGRAVIEKKAKVEEKKAEAVVETKNVSSFVNETEPAGENKNDEEENLDDGSDFEMPEINMESDTEEEEEEE</sequence>
<evidence type="ECO:0000313" key="11">
    <source>
        <dbReference type="EMBL" id="CAK9439888.1"/>
    </source>
</evidence>
<gene>
    <name evidence="11" type="ORF">LODBEIA_P39880</name>
</gene>
<dbReference type="RefSeq" id="XP_066830926.1">
    <property type="nucleotide sequence ID" value="XM_066974158.1"/>
</dbReference>